<accession>A0A6A6V9L0</accession>
<dbReference type="EMBL" id="MU006578">
    <property type="protein sequence ID" value="KAF2746389.1"/>
    <property type="molecule type" value="Genomic_DNA"/>
</dbReference>
<dbReference type="AlphaFoldDB" id="A0A6A6V9L0"/>
<dbReference type="PANTHER" id="PTHR42030">
    <property type="entry name" value="DRBM DOMAIN-CONTAINING PROTEIN"/>
    <property type="match status" value="1"/>
</dbReference>
<dbReference type="PANTHER" id="PTHR42030:SF1">
    <property type="entry name" value="DRBM DOMAIN-CONTAINING PROTEIN"/>
    <property type="match status" value="1"/>
</dbReference>
<keyword evidence="2" id="KW-1185">Reference proteome</keyword>
<name>A0A6A6V9L0_9PLEO</name>
<organism evidence="1 2">
    <name type="scientific">Sporormia fimetaria CBS 119925</name>
    <dbReference type="NCBI Taxonomy" id="1340428"/>
    <lineage>
        <taxon>Eukaryota</taxon>
        <taxon>Fungi</taxon>
        <taxon>Dikarya</taxon>
        <taxon>Ascomycota</taxon>
        <taxon>Pezizomycotina</taxon>
        <taxon>Dothideomycetes</taxon>
        <taxon>Pleosporomycetidae</taxon>
        <taxon>Pleosporales</taxon>
        <taxon>Sporormiaceae</taxon>
        <taxon>Sporormia</taxon>
    </lineage>
</organism>
<sequence>MTEATDQAPIYVGNKWRDLLKAHCAVRGLPEPRLQDVSDRRGGRTAWTCRAEFNGTVINALYHYELQRLEQAREDAAEQAVRYLTGTDISRGEPPSPSAYRAN</sequence>
<reference evidence="1" key="1">
    <citation type="journal article" date="2020" name="Stud. Mycol.">
        <title>101 Dothideomycetes genomes: a test case for predicting lifestyles and emergence of pathogens.</title>
        <authorList>
            <person name="Haridas S."/>
            <person name="Albert R."/>
            <person name="Binder M."/>
            <person name="Bloem J."/>
            <person name="Labutti K."/>
            <person name="Salamov A."/>
            <person name="Andreopoulos B."/>
            <person name="Baker S."/>
            <person name="Barry K."/>
            <person name="Bills G."/>
            <person name="Bluhm B."/>
            <person name="Cannon C."/>
            <person name="Castanera R."/>
            <person name="Culley D."/>
            <person name="Daum C."/>
            <person name="Ezra D."/>
            <person name="Gonzalez J."/>
            <person name="Henrissat B."/>
            <person name="Kuo A."/>
            <person name="Liang C."/>
            <person name="Lipzen A."/>
            <person name="Lutzoni F."/>
            <person name="Magnuson J."/>
            <person name="Mondo S."/>
            <person name="Nolan M."/>
            <person name="Ohm R."/>
            <person name="Pangilinan J."/>
            <person name="Park H.-J."/>
            <person name="Ramirez L."/>
            <person name="Alfaro M."/>
            <person name="Sun H."/>
            <person name="Tritt A."/>
            <person name="Yoshinaga Y."/>
            <person name="Zwiers L.-H."/>
            <person name="Turgeon B."/>
            <person name="Goodwin S."/>
            <person name="Spatafora J."/>
            <person name="Crous P."/>
            <person name="Grigoriev I."/>
        </authorList>
    </citation>
    <scope>NUCLEOTIDE SEQUENCE</scope>
    <source>
        <strain evidence="1">CBS 119925</strain>
    </source>
</reference>
<evidence type="ECO:0000313" key="1">
    <source>
        <dbReference type="EMBL" id="KAF2746389.1"/>
    </source>
</evidence>
<dbReference type="OrthoDB" id="5418749at2759"/>
<dbReference type="Proteomes" id="UP000799440">
    <property type="component" value="Unassembled WGS sequence"/>
</dbReference>
<protein>
    <recommendedName>
        <fullName evidence="3">DRBM domain-containing protein</fullName>
    </recommendedName>
</protein>
<evidence type="ECO:0008006" key="3">
    <source>
        <dbReference type="Google" id="ProtNLM"/>
    </source>
</evidence>
<proteinExistence type="predicted"/>
<gene>
    <name evidence="1" type="ORF">M011DRAFT_468860</name>
</gene>
<evidence type="ECO:0000313" key="2">
    <source>
        <dbReference type="Proteomes" id="UP000799440"/>
    </source>
</evidence>
<dbReference type="SUPFAM" id="SSF54768">
    <property type="entry name" value="dsRNA-binding domain-like"/>
    <property type="match status" value="1"/>
</dbReference>